<dbReference type="Proteomes" id="UP001623600">
    <property type="component" value="Unassembled WGS sequence"/>
</dbReference>
<dbReference type="RefSeq" id="WP_406762441.1">
    <property type="nucleotide sequence ID" value="NZ_JBJIAB010000037.1"/>
</dbReference>
<dbReference type="EMBL" id="JBJIAB010000037">
    <property type="protein sequence ID" value="MFL0167694.1"/>
    <property type="molecule type" value="Genomic_DNA"/>
</dbReference>
<accession>A0ABW8SD50</accession>
<comment type="caution">
    <text evidence="1">The sequence shown here is derived from an EMBL/GenBank/DDBJ whole genome shotgun (WGS) entry which is preliminary data.</text>
</comment>
<evidence type="ECO:0000313" key="1">
    <source>
        <dbReference type="EMBL" id="MFL0167694.1"/>
    </source>
</evidence>
<evidence type="ECO:0000313" key="2">
    <source>
        <dbReference type="Proteomes" id="UP001623600"/>
    </source>
</evidence>
<name>A0ABW8SD50_9CLOT</name>
<keyword evidence="2" id="KW-1185">Reference proteome</keyword>
<proteinExistence type="predicted"/>
<reference evidence="1 2" key="1">
    <citation type="submission" date="2024-11" db="EMBL/GenBank/DDBJ databases">
        <authorList>
            <person name="Heng Y.C."/>
            <person name="Lim A.C.H."/>
            <person name="Lee J.K.Y."/>
            <person name="Kittelmann S."/>
        </authorList>
    </citation>
    <scope>NUCLEOTIDE SEQUENCE [LARGE SCALE GENOMIC DNA]</scope>
    <source>
        <strain evidence="1 2">WILCCON 0112</strain>
    </source>
</reference>
<gene>
    <name evidence="1" type="ORF">ACJDTP_21710</name>
</gene>
<sequence length="86" mass="10135">MIIKERIQKLIKDDFYIDHKAIGKTQMQEKLDYVRIYDKAKKFSAIQIINISKNMISDIDKKLANSYLIKEEVWLIGGEIALDLYI</sequence>
<organism evidence="1 2">
    <name type="scientific">Candidatus Clostridium helianthi</name>
    <dbReference type="NCBI Taxonomy" id="3381660"/>
    <lineage>
        <taxon>Bacteria</taxon>
        <taxon>Bacillati</taxon>
        <taxon>Bacillota</taxon>
        <taxon>Clostridia</taxon>
        <taxon>Eubacteriales</taxon>
        <taxon>Clostridiaceae</taxon>
        <taxon>Clostridium</taxon>
    </lineage>
</organism>
<protein>
    <submittedName>
        <fullName evidence="1">Uncharacterized protein</fullName>
    </submittedName>
</protein>